<accession>A0A098MAD8</accession>
<dbReference type="OrthoDB" id="2639837at2"/>
<reference evidence="1 2" key="2">
    <citation type="submission" date="2014-10" db="EMBL/GenBank/DDBJ databases">
        <title>Comparative genomics of the Paenibacillus odorifer group.</title>
        <authorList>
            <person name="Tsai Y.-C."/>
            <person name="Martin N."/>
            <person name="Korlach J."/>
            <person name="Wiedmann M."/>
        </authorList>
    </citation>
    <scope>NUCLEOTIDE SEQUENCE [LARGE SCALE GENOMIC DNA]</scope>
    <source>
        <strain evidence="1 2">DSM 18334</strain>
    </source>
</reference>
<dbReference type="RefSeq" id="WP_036648450.1">
    <property type="nucleotide sequence ID" value="NZ_JQCR01000002.1"/>
</dbReference>
<dbReference type="EMBL" id="JQCR01000002">
    <property type="protein sequence ID" value="KGE18502.1"/>
    <property type="molecule type" value="Genomic_DNA"/>
</dbReference>
<dbReference type="AlphaFoldDB" id="A0A098MAD8"/>
<protein>
    <submittedName>
        <fullName evidence="1">Uncharacterized protein</fullName>
    </submittedName>
</protein>
<reference evidence="1 2" key="1">
    <citation type="submission" date="2014-08" db="EMBL/GenBank/DDBJ databases">
        <authorList>
            <person name="den Bakker H.C."/>
        </authorList>
    </citation>
    <scope>NUCLEOTIDE SEQUENCE [LARGE SCALE GENOMIC DNA]</scope>
    <source>
        <strain evidence="1 2">DSM 18334</strain>
    </source>
</reference>
<evidence type="ECO:0000313" key="1">
    <source>
        <dbReference type="EMBL" id="KGE18502.1"/>
    </source>
</evidence>
<evidence type="ECO:0000313" key="2">
    <source>
        <dbReference type="Proteomes" id="UP000029734"/>
    </source>
</evidence>
<dbReference type="Proteomes" id="UP000029734">
    <property type="component" value="Unassembled WGS sequence"/>
</dbReference>
<organism evidence="1 2">
    <name type="scientific">Paenibacillus wynnii</name>
    <dbReference type="NCBI Taxonomy" id="268407"/>
    <lineage>
        <taxon>Bacteria</taxon>
        <taxon>Bacillati</taxon>
        <taxon>Bacillota</taxon>
        <taxon>Bacilli</taxon>
        <taxon>Bacillales</taxon>
        <taxon>Paenibacillaceae</taxon>
        <taxon>Paenibacillus</taxon>
    </lineage>
</organism>
<sequence>MRKLLTLVQAFKGLEDRINAFINDDSCIEYVEGSEEVVAGGAYAWSKLKPAVINKQEHIDADYMELADRVRTVLRKDNSPNIEKFERSYELVLNYIRQDTLLWVPGLKSVLNEIKFELDLQQLYIAGHENPLILGNSRGLNESWFSLDII</sequence>
<dbReference type="eggNOG" id="ENOG50305VJ">
    <property type="taxonomic scope" value="Bacteria"/>
</dbReference>
<proteinExistence type="predicted"/>
<keyword evidence="2" id="KW-1185">Reference proteome</keyword>
<gene>
    <name evidence="1" type="ORF">PWYN_03290</name>
</gene>
<comment type="caution">
    <text evidence="1">The sequence shown here is derived from an EMBL/GenBank/DDBJ whole genome shotgun (WGS) entry which is preliminary data.</text>
</comment>
<name>A0A098MAD8_9BACL</name>